<evidence type="ECO:0000313" key="2">
    <source>
        <dbReference type="Proteomes" id="UP001152024"/>
    </source>
</evidence>
<gene>
    <name evidence="1" type="ORF">NW768_008111</name>
</gene>
<name>A0ABQ8R5T9_FUSEQ</name>
<dbReference type="EMBL" id="JAOQBH010000012">
    <property type="protein sequence ID" value="KAJ4127833.1"/>
    <property type="molecule type" value="Genomic_DNA"/>
</dbReference>
<reference evidence="1" key="1">
    <citation type="submission" date="2022-09" db="EMBL/GenBank/DDBJ databases">
        <title>Fusarium specimens isolated from Avocado Roots.</title>
        <authorList>
            <person name="Stajich J."/>
            <person name="Roper C."/>
            <person name="Heimlech-Rivalta G."/>
        </authorList>
    </citation>
    <scope>NUCLEOTIDE SEQUENCE</scope>
    <source>
        <strain evidence="1">CF00095</strain>
    </source>
</reference>
<keyword evidence="2" id="KW-1185">Reference proteome</keyword>
<accession>A0ABQ8R5T9</accession>
<proteinExistence type="predicted"/>
<protein>
    <submittedName>
        <fullName evidence="1">Uncharacterized protein</fullName>
    </submittedName>
</protein>
<evidence type="ECO:0000313" key="1">
    <source>
        <dbReference type="EMBL" id="KAJ4127833.1"/>
    </source>
</evidence>
<comment type="caution">
    <text evidence="1">The sequence shown here is derived from an EMBL/GenBank/DDBJ whole genome shotgun (WGS) entry which is preliminary data.</text>
</comment>
<organism evidence="1 2">
    <name type="scientific">Fusarium equiseti</name>
    <name type="common">Fusarium scirpi</name>
    <dbReference type="NCBI Taxonomy" id="61235"/>
    <lineage>
        <taxon>Eukaryota</taxon>
        <taxon>Fungi</taxon>
        <taxon>Dikarya</taxon>
        <taxon>Ascomycota</taxon>
        <taxon>Pezizomycotina</taxon>
        <taxon>Sordariomycetes</taxon>
        <taxon>Hypocreomycetidae</taxon>
        <taxon>Hypocreales</taxon>
        <taxon>Nectriaceae</taxon>
        <taxon>Fusarium</taxon>
        <taxon>Fusarium incarnatum-equiseti species complex</taxon>
    </lineage>
</organism>
<dbReference type="Proteomes" id="UP001152024">
    <property type="component" value="Unassembled WGS sequence"/>
</dbReference>
<sequence length="369" mass="42644">MKPSRNSTMKPSNTIRSTIEIPKIQKLESPDQWLDWYAAVRSIARGLEIWHTMDPKEEDQDNDRAVPPKVESYSALRNRTLKEAREEDRTPPSEDTIIMLHSSLCKEAEIKMELYRERSQKEQAMRSLIMTSVPVEIYKSVMDKATTIKHGNSFKRKSKHTLRQLLRVLQDAMTLPEKETKQNIIKEYHELYDEAGRDGLSYNQFRIKWTNIIIKILDTMGPVVASYGGDEEATRAMKSLKSWIQWPHGRPTYSDSTDWKADAVSLLSLGMLSLEHVLAGVGINTLTLDDVRWRRDASGLFLCPCFKQKHRWTPEECGNVRWAITGRPVKGIKKPSASQRQDIREAMQDPKWATIRDCYIIQGHDLDPY</sequence>